<proteinExistence type="predicted"/>
<sequence>MLRPRPRLFPLFSDDNDDVDDDVNDDEIDDVGDDEVLEVDDGLQESSKKTIDTKISRYAKNPPASSDSDLIEQALLRAGEFHLDFEDKNCNIDVGIGDRITALSRLQAAARGARFYAKGEAETLRKVLDEIDLITVEGLIAVLLVPFYYSCGLAIR</sequence>
<organism evidence="3 4">
    <name type="scientific">Cyclostephanos tholiformis</name>
    <dbReference type="NCBI Taxonomy" id="382380"/>
    <lineage>
        <taxon>Eukaryota</taxon>
        <taxon>Sar</taxon>
        <taxon>Stramenopiles</taxon>
        <taxon>Ochrophyta</taxon>
        <taxon>Bacillariophyta</taxon>
        <taxon>Coscinodiscophyceae</taxon>
        <taxon>Thalassiosirophycidae</taxon>
        <taxon>Stephanodiscales</taxon>
        <taxon>Stephanodiscaceae</taxon>
        <taxon>Cyclostephanos</taxon>
    </lineage>
</organism>
<evidence type="ECO:0000313" key="3">
    <source>
        <dbReference type="EMBL" id="KAL3817469.1"/>
    </source>
</evidence>
<dbReference type="EMBL" id="JALLPB020000103">
    <property type="protein sequence ID" value="KAL3817469.1"/>
    <property type="molecule type" value="Genomic_DNA"/>
</dbReference>
<evidence type="ECO:0000256" key="2">
    <source>
        <dbReference type="SAM" id="Phobius"/>
    </source>
</evidence>
<keyword evidence="4" id="KW-1185">Reference proteome</keyword>
<accession>A0ABD3RYZ5</accession>
<name>A0ABD3RYZ5_9STRA</name>
<keyword evidence="2" id="KW-0472">Membrane</keyword>
<feature type="compositionally biased region" description="Acidic residues" evidence="1">
    <location>
        <begin position="14"/>
        <end position="43"/>
    </location>
</feature>
<evidence type="ECO:0000256" key="1">
    <source>
        <dbReference type="SAM" id="MobiDB-lite"/>
    </source>
</evidence>
<keyword evidence="2" id="KW-1133">Transmembrane helix</keyword>
<comment type="caution">
    <text evidence="3">The sequence shown here is derived from an EMBL/GenBank/DDBJ whole genome shotgun (WGS) entry which is preliminary data.</text>
</comment>
<gene>
    <name evidence="3" type="ORF">ACHAXA_001476</name>
</gene>
<keyword evidence="2" id="KW-0812">Transmembrane</keyword>
<feature type="transmembrane region" description="Helical" evidence="2">
    <location>
        <begin position="133"/>
        <end position="155"/>
    </location>
</feature>
<dbReference type="AlphaFoldDB" id="A0ABD3RYZ5"/>
<reference evidence="3 4" key="1">
    <citation type="submission" date="2024-10" db="EMBL/GenBank/DDBJ databases">
        <title>Updated reference genomes for cyclostephanoid diatoms.</title>
        <authorList>
            <person name="Roberts W.R."/>
            <person name="Alverson A.J."/>
        </authorList>
    </citation>
    <scope>NUCLEOTIDE SEQUENCE [LARGE SCALE GENOMIC DNA]</scope>
    <source>
        <strain evidence="3 4">AJA228-03</strain>
    </source>
</reference>
<protein>
    <submittedName>
        <fullName evidence="3">Uncharacterized protein</fullName>
    </submittedName>
</protein>
<evidence type="ECO:0000313" key="4">
    <source>
        <dbReference type="Proteomes" id="UP001530377"/>
    </source>
</evidence>
<feature type="region of interest" description="Disordered" evidence="1">
    <location>
        <begin position="1"/>
        <end position="43"/>
    </location>
</feature>
<dbReference type="Proteomes" id="UP001530377">
    <property type="component" value="Unassembled WGS sequence"/>
</dbReference>